<feature type="region of interest" description="Disordered" evidence="1">
    <location>
        <begin position="1"/>
        <end position="68"/>
    </location>
</feature>
<feature type="transmembrane region" description="Helical" evidence="2">
    <location>
        <begin position="567"/>
        <end position="593"/>
    </location>
</feature>
<proteinExistence type="predicted"/>
<feature type="transmembrane region" description="Helical" evidence="2">
    <location>
        <begin position="632"/>
        <end position="651"/>
    </location>
</feature>
<gene>
    <name evidence="4" type="ORF">H9634_08165</name>
</gene>
<feature type="transmembrane region" description="Helical" evidence="2">
    <location>
        <begin position="605"/>
        <end position="626"/>
    </location>
</feature>
<feature type="transmembrane region" description="Helical" evidence="2">
    <location>
        <begin position="90"/>
        <end position="111"/>
    </location>
</feature>
<feature type="transmembrane region" description="Helical" evidence="2">
    <location>
        <begin position="153"/>
        <end position="171"/>
    </location>
</feature>
<dbReference type="InterPro" id="IPR011853">
    <property type="entry name" value="TRAP_DctM-Dct_fused"/>
</dbReference>
<feature type="transmembrane region" description="Helical" evidence="2">
    <location>
        <begin position="340"/>
        <end position="365"/>
    </location>
</feature>
<dbReference type="RefSeq" id="WP_191726196.1">
    <property type="nucleotide sequence ID" value="NZ_JACSPY010000006.1"/>
</dbReference>
<organism evidence="4 5">
    <name type="scientific">Brevibacterium gallinarum</name>
    <dbReference type="NCBI Taxonomy" id="2762220"/>
    <lineage>
        <taxon>Bacteria</taxon>
        <taxon>Bacillati</taxon>
        <taxon>Actinomycetota</taxon>
        <taxon>Actinomycetes</taxon>
        <taxon>Micrococcales</taxon>
        <taxon>Brevibacteriaceae</taxon>
        <taxon>Brevibacterium</taxon>
    </lineage>
</organism>
<evidence type="ECO:0000313" key="4">
    <source>
        <dbReference type="EMBL" id="MBD8020755.1"/>
    </source>
</evidence>
<keyword evidence="5" id="KW-1185">Reference proteome</keyword>
<feature type="transmembrane region" description="Helical" evidence="2">
    <location>
        <begin position="481"/>
        <end position="500"/>
    </location>
</feature>
<dbReference type="InterPro" id="IPR010656">
    <property type="entry name" value="DctM"/>
</dbReference>
<accession>A0ABR8WUJ9</accession>
<comment type="caution">
    <text evidence="4">The sequence shown here is derived from an EMBL/GenBank/DDBJ whole genome shotgun (WGS) entry which is preliminary data.</text>
</comment>
<dbReference type="NCBIfam" id="TIGR02123">
    <property type="entry name" value="TRAP_fused"/>
    <property type="match status" value="1"/>
</dbReference>
<dbReference type="Proteomes" id="UP000651517">
    <property type="component" value="Unassembled WGS sequence"/>
</dbReference>
<feature type="transmembrane region" description="Helical" evidence="2">
    <location>
        <begin position="685"/>
        <end position="702"/>
    </location>
</feature>
<feature type="transmembrane region" description="Helical" evidence="2">
    <location>
        <begin position="252"/>
        <end position="274"/>
    </location>
</feature>
<keyword evidence="2" id="KW-0472">Membrane</keyword>
<dbReference type="PANTHER" id="PTHR43849">
    <property type="entry name" value="BLL3936 PROTEIN"/>
    <property type="match status" value="1"/>
</dbReference>
<evidence type="ECO:0000256" key="1">
    <source>
        <dbReference type="SAM" id="MobiDB-lite"/>
    </source>
</evidence>
<feature type="compositionally biased region" description="Polar residues" evidence="1">
    <location>
        <begin position="50"/>
        <end position="66"/>
    </location>
</feature>
<evidence type="ECO:0000256" key="2">
    <source>
        <dbReference type="SAM" id="Phobius"/>
    </source>
</evidence>
<dbReference type="Pfam" id="PF06808">
    <property type="entry name" value="DctM"/>
    <property type="match status" value="1"/>
</dbReference>
<sequence length="713" mass="75404">MSTPHTPPTGNARDAAADDPRPGTGSTAAGQAHARKQASTGKAGAPADTDVSNGTDVSTDTGTSVLNAEASDADLETLEKYDRESRTRDVFGTWLAWPVGIVAVSLSVYHIWTALFGGPPTLVHRAIHVSAILVLAFALYRPYAKEKRATTPWFDYILIAASASVAIYLATQYAELVTRGSRFTMTDVIIGGLLVFATLEAARRVTGWFLPALAVLFIIYDIYGRSMPGLMRHRGYDLDRILNYMLTSTEGIFSTAIGVSSTYIILFILFGAFLQRSGMGQFFNDIALALAGQTRGGPAKVSVIASGFLGSINGSAIANVVTTGAFTIPLMKKIGYQRNFAGAVESAASVGGQILPPIMGAAAFIMAETLGIPYREIALVAIVPALLYYLGIIMQVHLRATRRGLEGISRKNLPAVMDVMRERGHLLIPLAYLLYMLFFSGRTILFSAVTTIFVTVLVAMLRKTTRMSFKDIILALRDGAITAVSVAVACAAVGVIVGVASQTGFGVKLANAIVTIGGGYLLPTLIMTALACIILGMGLPSIPAYIVTATMAAPALAQLGVEPLAAHLFVFYFGLFANITPPVALAAFAAAGLSGGTPMQTGFTAMRLALAGYIVPFVFVYNPVLIMQDADVMTAIRVIATASIGVILLAVAAEGFLMVRVPWVLRISLIIGSVLFLTPNLVLDLIGTAVLVVSLLAIIALAKKADRLSLRNI</sequence>
<feature type="transmembrane region" description="Helical" evidence="2">
    <location>
        <begin position="123"/>
        <end position="141"/>
    </location>
</feature>
<evidence type="ECO:0000259" key="3">
    <source>
        <dbReference type="Pfam" id="PF06808"/>
    </source>
</evidence>
<dbReference type="PANTHER" id="PTHR43849:SF2">
    <property type="entry name" value="BLL3936 PROTEIN"/>
    <property type="match status" value="1"/>
</dbReference>
<dbReference type="EMBL" id="JACSPY010000006">
    <property type="protein sequence ID" value="MBD8020755.1"/>
    <property type="molecule type" value="Genomic_DNA"/>
</dbReference>
<name>A0ABR8WUJ9_9MICO</name>
<feature type="transmembrane region" description="Helical" evidence="2">
    <location>
        <begin position="206"/>
        <end position="223"/>
    </location>
</feature>
<feature type="transmembrane region" description="Helical" evidence="2">
    <location>
        <begin position="183"/>
        <end position="199"/>
    </location>
</feature>
<keyword evidence="2" id="KW-1133">Transmembrane helix</keyword>
<feature type="transmembrane region" description="Helical" evidence="2">
    <location>
        <begin position="377"/>
        <end position="398"/>
    </location>
</feature>
<protein>
    <submittedName>
        <fullName evidence="4">TRAP transporter permease</fullName>
    </submittedName>
</protein>
<feature type="domain" description="TRAP C4-dicarboxylate transport system permease DctM subunit" evidence="3">
    <location>
        <begin position="193"/>
        <end position="629"/>
    </location>
</feature>
<reference evidence="4 5" key="1">
    <citation type="submission" date="2020-08" db="EMBL/GenBank/DDBJ databases">
        <title>A Genomic Blueprint of the Chicken Gut Microbiome.</title>
        <authorList>
            <person name="Gilroy R."/>
            <person name="Ravi A."/>
            <person name="Getino M."/>
            <person name="Pursley I."/>
            <person name="Horton D.L."/>
            <person name="Alikhan N.-F."/>
            <person name="Baker D."/>
            <person name="Gharbi K."/>
            <person name="Hall N."/>
            <person name="Watson M."/>
            <person name="Adriaenssens E.M."/>
            <person name="Foster-Nyarko E."/>
            <person name="Jarju S."/>
            <person name="Secka A."/>
            <person name="Antonio M."/>
            <person name="Oren A."/>
            <person name="Chaudhuri R."/>
            <person name="La Ragione R.M."/>
            <person name="Hildebrand F."/>
            <person name="Pallen M.J."/>
        </authorList>
    </citation>
    <scope>NUCLEOTIDE SEQUENCE [LARGE SCALE GENOMIC DNA]</scope>
    <source>
        <strain evidence="4 5">Re57</strain>
    </source>
</reference>
<keyword evidence="2" id="KW-0812">Transmembrane</keyword>
<evidence type="ECO:0000313" key="5">
    <source>
        <dbReference type="Proteomes" id="UP000651517"/>
    </source>
</evidence>
<feature type="transmembrane region" description="Helical" evidence="2">
    <location>
        <begin position="444"/>
        <end position="461"/>
    </location>
</feature>